<evidence type="ECO:0000313" key="5">
    <source>
        <dbReference type="Proteomes" id="UP000252884"/>
    </source>
</evidence>
<dbReference type="InterPro" id="IPR025874">
    <property type="entry name" value="DZR"/>
</dbReference>
<keyword evidence="5" id="KW-1185">Reference proteome</keyword>
<dbReference type="EMBL" id="QPJK01000004">
    <property type="protein sequence ID" value="RCW71632.1"/>
    <property type="molecule type" value="Genomic_DNA"/>
</dbReference>
<feature type="domain" description="DZANK-type" evidence="3">
    <location>
        <begin position="15"/>
        <end position="59"/>
    </location>
</feature>
<comment type="caution">
    <text evidence="4">The sequence shown here is derived from an EMBL/GenBank/DDBJ whole genome shotgun (WGS) entry which is preliminary data.</text>
</comment>
<evidence type="ECO:0000256" key="1">
    <source>
        <dbReference type="SAM" id="MobiDB-lite"/>
    </source>
</evidence>
<organism evidence="4 5">
    <name type="scientific">Pseudorhodoferax soli</name>
    <dbReference type="NCBI Taxonomy" id="545864"/>
    <lineage>
        <taxon>Bacteria</taxon>
        <taxon>Pseudomonadati</taxon>
        <taxon>Pseudomonadota</taxon>
        <taxon>Betaproteobacteria</taxon>
        <taxon>Burkholderiales</taxon>
        <taxon>Comamonadaceae</taxon>
    </lineage>
</organism>
<proteinExistence type="predicted"/>
<keyword evidence="2" id="KW-1133">Transmembrane helix</keyword>
<dbReference type="Pfam" id="PF12773">
    <property type="entry name" value="DZR"/>
    <property type="match status" value="1"/>
</dbReference>
<evidence type="ECO:0000256" key="2">
    <source>
        <dbReference type="SAM" id="Phobius"/>
    </source>
</evidence>
<reference evidence="4 5" key="1">
    <citation type="submission" date="2018-07" db="EMBL/GenBank/DDBJ databases">
        <title>Genomic Encyclopedia of Type Strains, Phase IV (KMG-IV): sequencing the most valuable type-strain genomes for metagenomic binning, comparative biology and taxonomic classification.</title>
        <authorList>
            <person name="Goeker M."/>
        </authorList>
    </citation>
    <scope>NUCLEOTIDE SEQUENCE [LARGE SCALE GENOMIC DNA]</scope>
    <source>
        <strain evidence="4 5">DSM 21634</strain>
    </source>
</reference>
<protein>
    <recommendedName>
        <fullName evidence="3">DZANK-type domain-containing protein</fullName>
    </recommendedName>
</protein>
<keyword evidence="2" id="KW-0472">Membrane</keyword>
<dbReference type="Proteomes" id="UP000252884">
    <property type="component" value="Unassembled WGS sequence"/>
</dbReference>
<gene>
    <name evidence="4" type="ORF">DES41_104452</name>
</gene>
<accession>A0A368XUK5</accession>
<feature type="region of interest" description="Disordered" evidence="1">
    <location>
        <begin position="155"/>
        <end position="179"/>
    </location>
</feature>
<sequence length="221" mass="23116">MRSPPEMSQMPSLQCLFCQHINPADADDCRRCDGQLNLQPCRRCGAVDLRTATNCYKCGAKFSLPVATRLEFPFPPAIVDRESAYSPSTDIGVARSEAGHLPAGVLDKPDTGAKPERGTPAAVLAILLLLIAGAAAAYFFRGNAAPANMAAETDAASKPVGPVPNPRVPLPEGADAVPAARPLPATDAEVKNGPDPSGVEKCPPAVATLGLCNPEPRQEKR</sequence>
<evidence type="ECO:0000259" key="3">
    <source>
        <dbReference type="Pfam" id="PF12773"/>
    </source>
</evidence>
<feature type="transmembrane region" description="Helical" evidence="2">
    <location>
        <begin position="121"/>
        <end position="140"/>
    </location>
</feature>
<dbReference type="AlphaFoldDB" id="A0A368XUK5"/>
<keyword evidence="2" id="KW-0812">Transmembrane</keyword>
<name>A0A368XUK5_9BURK</name>
<evidence type="ECO:0000313" key="4">
    <source>
        <dbReference type="EMBL" id="RCW71632.1"/>
    </source>
</evidence>